<organism evidence="2 3">
    <name type="scientific">Arachidicoccus soli</name>
    <dbReference type="NCBI Taxonomy" id="2341117"/>
    <lineage>
        <taxon>Bacteria</taxon>
        <taxon>Pseudomonadati</taxon>
        <taxon>Bacteroidota</taxon>
        <taxon>Chitinophagia</taxon>
        <taxon>Chitinophagales</taxon>
        <taxon>Chitinophagaceae</taxon>
        <taxon>Arachidicoccus</taxon>
    </lineage>
</organism>
<dbReference type="InterPro" id="IPR029010">
    <property type="entry name" value="ThuA-like"/>
</dbReference>
<dbReference type="Pfam" id="PF06283">
    <property type="entry name" value="ThuA"/>
    <property type="match status" value="1"/>
</dbReference>
<dbReference type="RefSeq" id="WP_119984500.1">
    <property type="nucleotide sequence ID" value="NZ_CP032489.1"/>
</dbReference>
<keyword evidence="3" id="KW-1185">Reference proteome</keyword>
<protein>
    <submittedName>
        <fullName evidence="2">ThuA domain-containing protein</fullName>
    </submittedName>
</protein>
<dbReference type="Gene3D" id="3.40.50.880">
    <property type="match status" value="1"/>
</dbReference>
<sequence length="258" mass="29933">MKHKFSVIIVFTILLFSSIVGNAQFQSPRFHVLALYENGGHHIAYSLAAKLWLNKLAADSNFVIHYIQNTDSIDGNFLSKYQLFIQLDYPPYAWKEKATKAFEHYIEEGKGGWIGFHHATLLGEFDGYKMWNWFSRFMGGIRFTNYIADFAAANVEVEDSTHPVMHGLPKSFIIRKEEWYTYDKSPRPNVHVLATVDESSYVPDSKIKMGGDHPVVWINERMKARNVYIFMGHSPILFENHFYTTLFKNAIFWAAMNK</sequence>
<gene>
    <name evidence="2" type="ORF">D6B99_01785</name>
</gene>
<dbReference type="InterPro" id="IPR029062">
    <property type="entry name" value="Class_I_gatase-like"/>
</dbReference>
<name>A0A386HL07_9BACT</name>
<dbReference type="AlphaFoldDB" id="A0A386HL07"/>
<feature type="domain" description="ThuA-like" evidence="1">
    <location>
        <begin position="32"/>
        <end position="254"/>
    </location>
</feature>
<accession>A0A386HL07</accession>
<evidence type="ECO:0000313" key="2">
    <source>
        <dbReference type="EMBL" id="AYD46455.1"/>
    </source>
</evidence>
<reference evidence="2 3" key="1">
    <citation type="submission" date="2018-09" db="EMBL/GenBank/DDBJ databases">
        <title>Arachidicoccus sp. nov., a bacterium isolated from soil.</title>
        <authorList>
            <person name="Weon H.-Y."/>
            <person name="Kwon S.-W."/>
            <person name="Lee S.A."/>
        </authorList>
    </citation>
    <scope>NUCLEOTIDE SEQUENCE [LARGE SCALE GENOMIC DNA]</scope>
    <source>
        <strain evidence="2 3">KIS59-12</strain>
    </source>
</reference>
<dbReference type="PANTHER" id="PTHR40469">
    <property type="entry name" value="SECRETED GLYCOSYL HYDROLASE"/>
    <property type="match status" value="1"/>
</dbReference>
<evidence type="ECO:0000259" key="1">
    <source>
        <dbReference type="Pfam" id="PF06283"/>
    </source>
</evidence>
<evidence type="ECO:0000313" key="3">
    <source>
        <dbReference type="Proteomes" id="UP000266118"/>
    </source>
</evidence>
<dbReference type="PANTHER" id="PTHR40469:SF2">
    <property type="entry name" value="GALACTOSE-BINDING DOMAIN-LIKE SUPERFAMILY PROTEIN"/>
    <property type="match status" value="1"/>
</dbReference>
<dbReference type="Proteomes" id="UP000266118">
    <property type="component" value="Chromosome"/>
</dbReference>
<dbReference type="EMBL" id="CP032489">
    <property type="protein sequence ID" value="AYD46455.1"/>
    <property type="molecule type" value="Genomic_DNA"/>
</dbReference>
<proteinExistence type="predicted"/>
<dbReference type="OrthoDB" id="1117240at2"/>
<dbReference type="KEGG" id="ark:D6B99_01785"/>
<dbReference type="SUPFAM" id="SSF52317">
    <property type="entry name" value="Class I glutamine amidotransferase-like"/>
    <property type="match status" value="1"/>
</dbReference>